<proteinExistence type="predicted"/>
<evidence type="ECO:0000256" key="5">
    <source>
        <dbReference type="ARBA" id="ARBA00023136"/>
    </source>
</evidence>
<evidence type="ECO:0000256" key="2">
    <source>
        <dbReference type="ARBA" id="ARBA00022475"/>
    </source>
</evidence>
<keyword evidence="2" id="KW-1003">Cell membrane</keyword>
<comment type="caution">
    <text evidence="8">The sequence shown here is derived from an EMBL/GenBank/DDBJ whole genome shotgun (WGS) entry which is preliminary data.</text>
</comment>
<reference evidence="8" key="1">
    <citation type="journal article" date="2023" name="Antonie Van Leeuwenhoek">
        <title>Mesoterricola silvestris gen. nov., sp. nov., Mesoterricola sediminis sp. nov., Geothrix oryzae sp. nov., Geothrix edaphica sp. nov., Geothrix rubra sp. nov., and Geothrix limicola sp. nov., six novel members of Acidobacteriota isolated from soils.</title>
        <authorList>
            <person name="Itoh H."/>
            <person name="Sugisawa Y."/>
            <person name="Mise K."/>
            <person name="Xu Z."/>
            <person name="Kuniyasu M."/>
            <person name="Ushijima N."/>
            <person name="Kawano K."/>
            <person name="Kobayashi E."/>
            <person name="Shiratori Y."/>
            <person name="Masuda Y."/>
            <person name="Senoo K."/>
        </authorList>
    </citation>
    <scope>NUCLEOTIDE SEQUENCE</scope>
    <source>
        <strain evidence="8">Red802</strain>
    </source>
</reference>
<comment type="subcellular location">
    <subcellularLocation>
        <location evidence="1">Cell inner membrane</location>
    </subcellularLocation>
</comment>
<dbReference type="Proteomes" id="UP001165044">
    <property type="component" value="Unassembled WGS sequence"/>
</dbReference>
<dbReference type="EMBL" id="BSDC01000004">
    <property type="protein sequence ID" value="GLH68258.1"/>
    <property type="molecule type" value="Genomic_DNA"/>
</dbReference>
<evidence type="ECO:0000256" key="1">
    <source>
        <dbReference type="ARBA" id="ARBA00004533"/>
    </source>
</evidence>
<name>A0ABQ5Q0U3_9BACT</name>
<evidence type="ECO:0000256" key="7">
    <source>
        <dbReference type="SAM" id="Phobius"/>
    </source>
</evidence>
<dbReference type="Pfam" id="PF03279">
    <property type="entry name" value="Lip_A_acyltrans"/>
    <property type="match status" value="1"/>
</dbReference>
<keyword evidence="9" id="KW-1185">Reference proteome</keyword>
<keyword evidence="6 8" id="KW-0012">Acyltransferase</keyword>
<dbReference type="PANTHER" id="PTHR30606:SF10">
    <property type="entry name" value="PHOSPHATIDYLINOSITOL MANNOSIDE ACYLTRANSFERASE"/>
    <property type="match status" value="1"/>
</dbReference>
<evidence type="ECO:0000313" key="9">
    <source>
        <dbReference type="Proteomes" id="UP001165044"/>
    </source>
</evidence>
<dbReference type="CDD" id="cd07984">
    <property type="entry name" value="LPLAT_LABLAT-like"/>
    <property type="match status" value="1"/>
</dbReference>
<protein>
    <submittedName>
        <fullName evidence="8">Lipid A biosynthesis lauroyl acyltransferase</fullName>
    </submittedName>
</protein>
<evidence type="ECO:0000256" key="4">
    <source>
        <dbReference type="ARBA" id="ARBA00022679"/>
    </source>
</evidence>
<keyword evidence="7" id="KW-0812">Transmembrane</keyword>
<organism evidence="8 9">
    <name type="scientific">Geothrix edaphica</name>
    <dbReference type="NCBI Taxonomy" id="2927976"/>
    <lineage>
        <taxon>Bacteria</taxon>
        <taxon>Pseudomonadati</taxon>
        <taxon>Acidobacteriota</taxon>
        <taxon>Holophagae</taxon>
        <taxon>Holophagales</taxon>
        <taxon>Holophagaceae</taxon>
        <taxon>Geothrix</taxon>
    </lineage>
</organism>
<evidence type="ECO:0000256" key="3">
    <source>
        <dbReference type="ARBA" id="ARBA00022519"/>
    </source>
</evidence>
<keyword evidence="7" id="KW-1133">Transmembrane helix</keyword>
<evidence type="ECO:0000256" key="6">
    <source>
        <dbReference type="ARBA" id="ARBA00023315"/>
    </source>
</evidence>
<dbReference type="GO" id="GO:0016746">
    <property type="term" value="F:acyltransferase activity"/>
    <property type="evidence" value="ECO:0007669"/>
    <property type="project" value="UniProtKB-KW"/>
</dbReference>
<dbReference type="RefSeq" id="WP_285610073.1">
    <property type="nucleotide sequence ID" value="NZ_BSDC01000004.1"/>
</dbReference>
<accession>A0ABQ5Q0U3</accession>
<evidence type="ECO:0000313" key="8">
    <source>
        <dbReference type="EMBL" id="GLH68258.1"/>
    </source>
</evidence>
<sequence length="318" mass="35878">MQDRMQSDSRLLGLVYGAVFGSLFPLFFFAARSFARRERAHEIADQVADAFMTLRPRYLAAILGNTARVLGLRESHPDVDRTAREMVRQHARAWVDFFWYGQRPVEEALAQFATIEGLEHMDAAMAEGRGVILLTAHAGNYELGGLLLRARNLKVHAVYKPDRFEAVERLRERLRAQGGVVGLPVDGVGFSTLPLVKLLREGRLVGMQGDRDFSLNGVTMPFFGRDVPFPRGPWELAAMTGAPIVTSFFYTDADRRFHARFSEPIRVQGGRGERMAAIETGMRAYVADLEALIREQPSQWYCFYPFWDDPARAPGPRP</sequence>
<gene>
    <name evidence="8" type="primary">htrB</name>
    <name evidence="8" type="ORF">GETHED_26220</name>
</gene>
<keyword evidence="5 7" id="KW-0472">Membrane</keyword>
<keyword evidence="3" id="KW-0997">Cell inner membrane</keyword>
<keyword evidence="4" id="KW-0808">Transferase</keyword>
<feature type="transmembrane region" description="Helical" evidence="7">
    <location>
        <begin position="12"/>
        <end position="31"/>
    </location>
</feature>
<dbReference type="InterPro" id="IPR004960">
    <property type="entry name" value="LipA_acyltrans"/>
</dbReference>
<dbReference type="PANTHER" id="PTHR30606">
    <property type="entry name" value="LIPID A BIOSYNTHESIS LAUROYL ACYLTRANSFERASE"/>
    <property type="match status" value="1"/>
</dbReference>